<evidence type="ECO:0000256" key="3">
    <source>
        <dbReference type="ARBA" id="ARBA00023274"/>
    </source>
</evidence>
<dbReference type="FunFam" id="1.10.10.1410:FF:000002">
    <property type="entry name" value="60S acidic ribosomal protein P2"/>
    <property type="match status" value="1"/>
</dbReference>
<dbReference type="AlphaFoldDB" id="T1D864"/>
<dbReference type="GO" id="GO:0006414">
    <property type="term" value="P:translational elongation"/>
    <property type="evidence" value="ECO:0007669"/>
    <property type="project" value="InterPro"/>
</dbReference>
<dbReference type="EMBL" id="AUZX01002127">
    <property type="protein sequence ID" value="EQD77584.1"/>
    <property type="molecule type" value="Genomic_DNA"/>
</dbReference>
<gene>
    <name evidence="5" type="ORF">B1A_02890</name>
</gene>
<dbReference type="NCBIfam" id="TIGR03685">
    <property type="entry name" value="ribo_P1_arch"/>
    <property type="match status" value="1"/>
</dbReference>
<dbReference type="InterPro" id="IPR038716">
    <property type="entry name" value="P1/P2_N_sf"/>
</dbReference>
<proteinExistence type="inferred from homology"/>
<dbReference type="Pfam" id="PF00428">
    <property type="entry name" value="Ribosomal_60s"/>
    <property type="match status" value="1"/>
</dbReference>
<evidence type="ECO:0000256" key="1">
    <source>
        <dbReference type="ARBA" id="ARBA00005436"/>
    </source>
</evidence>
<dbReference type="CDD" id="cd05832">
    <property type="entry name" value="Ribosomal_L12p"/>
    <property type="match status" value="1"/>
</dbReference>
<feature type="region of interest" description="Disordered" evidence="4">
    <location>
        <begin position="62"/>
        <end position="101"/>
    </location>
</feature>
<name>T1D864_9ZZZZ</name>
<dbReference type="Gene3D" id="1.10.10.1410">
    <property type="match status" value="1"/>
</dbReference>
<organism evidence="5">
    <name type="scientific">mine drainage metagenome</name>
    <dbReference type="NCBI Taxonomy" id="410659"/>
    <lineage>
        <taxon>unclassified sequences</taxon>
        <taxon>metagenomes</taxon>
        <taxon>ecological metagenomes</taxon>
    </lineage>
</organism>
<sequence length="101" mass="10949">MEYVYGALLIHSAGKEIDEGKLRKVMEEAGIKADDARLKALVSSLKEVNIEDIIKNASVAQVAQAPAHHEEKAAEKKEEAKDEKPEVSEEDAMAGLSSLFG</sequence>
<keyword evidence="3" id="KW-0687">Ribonucleoprotein</keyword>
<dbReference type="InterPro" id="IPR022295">
    <property type="entry name" value="Ribosomal_P1_arc"/>
</dbReference>
<feature type="compositionally biased region" description="Basic and acidic residues" evidence="4">
    <location>
        <begin position="67"/>
        <end position="87"/>
    </location>
</feature>
<dbReference type="GO" id="GO:0003735">
    <property type="term" value="F:structural constituent of ribosome"/>
    <property type="evidence" value="ECO:0007669"/>
    <property type="project" value="InterPro"/>
</dbReference>
<reference evidence="5" key="2">
    <citation type="journal article" date="2014" name="ISME J.">
        <title>Microbial stratification in low pH oxic and suboxic macroscopic growths along an acid mine drainage.</title>
        <authorList>
            <person name="Mendez-Garcia C."/>
            <person name="Mesa V."/>
            <person name="Sprenger R.R."/>
            <person name="Richter M."/>
            <person name="Diez M.S."/>
            <person name="Solano J."/>
            <person name="Bargiela R."/>
            <person name="Golyshina O.V."/>
            <person name="Manteca A."/>
            <person name="Ramos J.L."/>
            <person name="Gallego J.R."/>
            <person name="Llorente I."/>
            <person name="Martins Dos Santos V.A."/>
            <person name="Jensen O.N."/>
            <person name="Pelaez A.I."/>
            <person name="Sanchez J."/>
            <person name="Ferrer M."/>
        </authorList>
    </citation>
    <scope>NUCLEOTIDE SEQUENCE</scope>
</reference>
<comment type="similarity">
    <text evidence="1">Belongs to the eukaryotic ribosomal protein P1/P2 family.</text>
</comment>
<evidence type="ECO:0000256" key="4">
    <source>
        <dbReference type="SAM" id="MobiDB-lite"/>
    </source>
</evidence>
<dbReference type="GO" id="GO:0005840">
    <property type="term" value="C:ribosome"/>
    <property type="evidence" value="ECO:0007669"/>
    <property type="project" value="UniProtKB-KW"/>
</dbReference>
<comment type="caution">
    <text evidence="5">The sequence shown here is derived from an EMBL/GenBank/DDBJ whole genome shotgun (WGS) entry which is preliminary data.</text>
</comment>
<dbReference type="GO" id="GO:1990904">
    <property type="term" value="C:ribonucleoprotein complex"/>
    <property type="evidence" value="ECO:0007669"/>
    <property type="project" value="UniProtKB-KW"/>
</dbReference>
<reference evidence="5" key="1">
    <citation type="submission" date="2013-08" db="EMBL/GenBank/DDBJ databases">
        <authorList>
            <person name="Mendez C."/>
            <person name="Richter M."/>
            <person name="Ferrer M."/>
            <person name="Sanchez J."/>
        </authorList>
    </citation>
    <scope>NUCLEOTIDE SEQUENCE</scope>
</reference>
<evidence type="ECO:0000313" key="5">
    <source>
        <dbReference type="EMBL" id="EQD77584.1"/>
    </source>
</evidence>
<protein>
    <submittedName>
        <fullName evidence="5">50S ribosomal protein L12P</fullName>
    </submittedName>
</protein>
<keyword evidence="2 5" id="KW-0689">Ribosomal protein</keyword>
<accession>T1D864</accession>
<evidence type="ECO:0000256" key="2">
    <source>
        <dbReference type="ARBA" id="ARBA00022980"/>
    </source>
</evidence>